<evidence type="ECO:0000313" key="9">
    <source>
        <dbReference type="EMBL" id="HIV14118.1"/>
    </source>
</evidence>
<evidence type="ECO:0000256" key="3">
    <source>
        <dbReference type="ARBA" id="ARBA00022475"/>
    </source>
</evidence>
<reference evidence="9" key="1">
    <citation type="submission" date="2020-10" db="EMBL/GenBank/DDBJ databases">
        <authorList>
            <person name="Gilroy R."/>
        </authorList>
    </citation>
    <scope>NUCLEOTIDE SEQUENCE</scope>
    <source>
        <strain evidence="9">ChiBcec2-4451</strain>
    </source>
</reference>
<keyword evidence="2 7" id="KW-0813">Transport</keyword>
<dbReference type="CDD" id="cd06261">
    <property type="entry name" value="TM_PBP2"/>
    <property type="match status" value="1"/>
</dbReference>
<feature type="transmembrane region" description="Helical" evidence="7">
    <location>
        <begin position="21"/>
        <end position="44"/>
    </location>
</feature>
<dbReference type="InterPro" id="IPR035906">
    <property type="entry name" value="MetI-like_sf"/>
</dbReference>
<evidence type="ECO:0000256" key="7">
    <source>
        <dbReference type="RuleBase" id="RU363032"/>
    </source>
</evidence>
<dbReference type="GO" id="GO:0055085">
    <property type="term" value="P:transmembrane transport"/>
    <property type="evidence" value="ECO:0007669"/>
    <property type="project" value="InterPro"/>
</dbReference>
<accession>A0A9D1NXH5</accession>
<feature type="domain" description="ABC transmembrane type-1" evidence="8">
    <location>
        <begin position="82"/>
        <end position="274"/>
    </location>
</feature>
<evidence type="ECO:0000313" key="10">
    <source>
        <dbReference type="Proteomes" id="UP000886723"/>
    </source>
</evidence>
<comment type="subcellular location">
    <subcellularLocation>
        <location evidence="1 7">Cell membrane</location>
        <topology evidence="1 7">Multi-pass membrane protein</topology>
    </subcellularLocation>
</comment>
<dbReference type="PANTHER" id="PTHR32243">
    <property type="entry name" value="MALTOSE TRANSPORT SYSTEM PERMEASE-RELATED"/>
    <property type="match status" value="1"/>
</dbReference>
<dbReference type="EMBL" id="DVON01000283">
    <property type="protein sequence ID" value="HIV14118.1"/>
    <property type="molecule type" value="Genomic_DNA"/>
</dbReference>
<keyword evidence="6 7" id="KW-0472">Membrane</keyword>
<proteinExistence type="inferred from homology"/>
<evidence type="ECO:0000256" key="6">
    <source>
        <dbReference type="ARBA" id="ARBA00023136"/>
    </source>
</evidence>
<dbReference type="AlphaFoldDB" id="A0A9D1NXH5"/>
<evidence type="ECO:0000256" key="2">
    <source>
        <dbReference type="ARBA" id="ARBA00022448"/>
    </source>
</evidence>
<dbReference type="Gene3D" id="1.10.3720.10">
    <property type="entry name" value="MetI-like"/>
    <property type="match status" value="1"/>
</dbReference>
<keyword evidence="5 7" id="KW-1133">Transmembrane helix</keyword>
<keyword evidence="3" id="KW-1003">Cell membrane</keyword>
<dbReference type="InterPro" id="IPR050901">
    <property type="entry name" value="BP-dep_ABC_trans_perm"/>
</dbReference>
<feature type="transmembrane region" description="Helical" evidence="7">
    <location>
        <begin position="253"/>
        <end position="274"/>
    </location>
</feature>
<dbReference type="SUPFAM" id="SSF161098">
    <property type="entry name" value="MetI-like"/>
    <property type="match status" value="1"/>
</dbReference>
<evidence type="ECO:0000259" key="8">
    <source>
        <dbReference type="PROSITE" id="PS50928"/>
    </source>
</evidence>
<feature type="transmembrane region" description="Helical" evidence="7">
    <location>
        <begin position="120"/>
        <end position="144"/>
    </location>
</feature>
<sequence length="288" mass="32030">MKAKERETKELQHYYAGQKKGYWWKYLLAALIVFVYLIPLYVLVLQSFKGISDASSALGLPEVFLVENYTDILKDGSIFRAFKNSAIVTVFTVILEIVFGCMAAYPLSRNESKLNNFVRNIFLGVMMIPPLTILVGVYTFLVGIKASNTYWGLILTLVAFGLPMAVYMFTNFISSIPRALDEASIIDGANILQTFFYIILPQLKPIVATVTILHGVSAWNEYAYSMYILQKPELLTVTLTIKKFFSSSSGNNYGGAAAAAVLAILPITIIYLFLQDAFVQGQVDSAVK</sequence>
<name>A0A9D1NXH5_9FIRM</name>
<dbReference type="PANTHER" id="PTHR32243:SF24">
    <property type="entry name" value="DIACETYLCHITOBIOSE UPTAKE SYSTEM PERMEASE PROTEIN NGCG"/>
    <property type="match status" value="1"/>
</dbReference>
<evidence type="ECO:0000256" key="4">
    <source>
        <dbReference type="ARBA" id="ARBA00022692"/>
    </source>
</evidence>
<dbReference type="InterPro" id="IPR000515">
    <property type="entry name" value="MetI-like"/>
</dbReference>
<evidence type="ECO:0000256" key="1">
    <source>
        <dbReference type="ARBA" id="ARBA00004651"/>
    </source>
</evidence>
<keyword evidence="4 7" id="KW-0812">Transmembrane</keyword>
<dbReference type="Proteomes" id="UP000886723">
    <property type="component" value="Unassembled WGS sequence"/>
</dbReference>
<comment type="similarity">
    <text evidence="7">Belongs to the binding-protein-dependent transport system permease family.</text>
</comment>
<reference evidence="9" key="2">
    <citation type="journal article" date="2021" name="PeerJ">
        <title>Extensive microbial diversity within the chicken gut microbiome revealed by metagenomics and culture.</title>
        <authorList>
            <person name="Gilroy R."/>
            <person name="Ravi A."/>
            <person name="Getino M."/>
            <person name="Pursley I."/>
            <person name="Horton D.L."/>
            <person name="Alikhan N.F."/>
            <person name="Baker D."/>
            <person name="Gharbi K."/>
            <person name="Hall N."/>
            <person name="Watson M."/>
            <person name="Adriaenssens E.M."/>
            <person name="Foster-Nyarko E."/>
            <person name="Jarju S."/>
            <person name="Secka A."/>
            <person name="Antonio M."/>
            <person name="Oren A."/>
            <person name="Chaudhuri R.R."/>
            <person name="La Ragione R."/>
            <person name="Hildebrand F."/>
            <person name="Pallen M.J."/>
        </authorList>
    </citation>
    <scope>NUCLEOTIDE SEQUENCE</scope>
    <source>
        <strain evidence="9">ChiBcec2-4451</strain>
    </source>
</reference>
<comment type="caution">
    <text evidence="9">The sequence shown here is derived from an EMBL/GenBank/DDBJ whole genome shotgun (WGS) entry which is preliminary data.</text>
</comment>
<gene>
    <name evidence="9" type="ORF">IAA63_13415</name>
</gene>
<dbReference type="Pfam" id="PF00528">
    <property type="entry name" value="BPD_transp_1"/>
    <property type="match status" value="1"/>
</dbReference>
<dbReference type="PROSITE" id="PS50928">
    <property type="entry name" value="ABC_TM1"/>
    <property type="match status" value="1"/>
</dbReference>
<evidence type="ECO:0000256" key="5">
    <source>
        <dbReference type="ARBA" id="ARBA00022989"/>
    </source>
</evidence>
<feature type="transmembrane region" description="Helical" evidence="7">
    <location>
        <begin position="86"/>
        <end position="108"/>
    </location>
</feature>
<organism evidence="9 10">
    <name type="scientific">Candidatus Pullilachnospira stercoravium</name>
    <dbReference type="NCBI Taxonomy" id="2840913"/>
    <lineage>
        <taxon>Bacteria</taxon>
        <taxon>Bacillati</taxon>
        <taxon>Bacillota</taxon>
        <taxon>Clostridia</taxon>
        <taxon>Lachnospirales</taxon>
        <taxon>Lachnospiraceae</taxon>
        <taxon>Lachnospiraceae incertae sedis</taxon>
        <taxon>Candidatus Pullilachnospira</taxon>
    </lineage>
</organism>
<protein>
    <submittedName>
        <fullName evidence="9">Carbohydrate ABC transporter permease</fullName>
    </submittedName>
</protein>
<feature type="transmembrane region" description="Helical" evidence="7">
    <location>
        <begin position="150"/>
        <end position="169"/>
    </location>
</feature>
<dbReference type="GO" id="GO:0005886">
    <property type="term" value="C:plasma membrane"/>
    <property type="evidence" value="ECO:0007669"/>
    <property type="project" value="UniProtKB-SubCell"/>
</dbReference>